<comment type="caution">
    <text evidence="2">The sequence shown here is derived from an EMBL/GenBank/DDBJ whole genome shotgun (WGS) entry which is preliminary data.</text>
</comment>
<dbReference type="InParanoid" id="A0A2P5HF61"/>
<reference evidence="2" key="1">
    <citation type="submission" date="2017-09" db="EMBL/GenBank/DDBJ databases">
        <title>Polyketide synthases of a Diaporthe helianthi virulent isolate.</title>
        <authorList>
            <person name="Baroncelli R."/>
        </authorList>
    </citation>
    <scope>NUCLEOTIDE SEQUENCE [LARGE SCALE GENOMIC DNA]</scope>
    <source>
        <strain evidence="2">7/96</strain>
    </source>
</reference>
<dbReference type="EMBL" id="MAVT02002963">
    <property type="protein sequence ID" value="POS68894.1"/>
    <property type="molecule type" value="Genomic_DNA"/>
</dbReference>
<gene>
    <name evidence="2" type="ORF">DHEL01_v212712</name>
</gene>
<dbReference type="AlphaFoldDB" id="A0A2P5HF61"/>
<feature type="compositionally biased region" description="Polar residues" evidence="1">
    <location>
        <begin position="1"/>
        <end position="10"/>
    </location>
</feature>
<organism evidence="2 3">
    <name type="scientific">Diaporthe helianthi</name>
    <dbReference type="NCBI Taxonomy" id="158607"/>
    <lineage>
        <taxon>Eukaryota</taxon>
        <taxon>Fungi</taxon>
        <taxon>Dikarya</taxon>
        <taxon>Ascomycota</taxon>
        <taxon>Pezizomycotina</taxon>
        <taxon>Sordariomycetes</taxon>
        <taxon>Sordariomycetidae</taxon>
        <taxon>Diaporthales</taxon>
        <taxon>Diaporthaceae</taxon>
        <taxon>Diaporthe</taxon>
    </lineage>
</organism>
<name>A0A2P5HF61_DIAHE</name>
<feature type="region of interest" description="Disordered" evidence="1">
    <location>
        <begin position="1"/>
        <end position="42"/>
    </location>
</feature>
<accession>A0A2P5HF61</accession>
<evidence type="ECO:0000256" key="1">
    <source>
        <dbReference type="SAM" id="MobiDB-lite"/>
    </source>
</evidence>
<protein>
    <submittedName>
        <fullName evidence="2">Uncharacterized protein</fullName>
    </submittedName>
</protein>
<keyword evidence="3" id="KW-1185">Reference proteome</keyword>
<dbReference type="Proteomes" id="UP000094444">
    <property type="component" value="Unassembled WGS sequence"/>
</dbReference>
<proteinExistence type="predicted"/>
<sequence>MQSTPRTPLNTDPPNPGPLLQESQERRHRRAEEMAAASFQGAAASGDAGTVVSPVRRRRLINDIYTSSFKPQSLPTSKVFNDDLLIFLECLAVYIEIYDGLHGVSHPSARRAMKKFSSFLLHQGQIYQAHRCISMGLTLLLA</sequence>
<evidence type="ECO:0000313" key="2">
    <source>
        <dbReference type="EMBL" id="POS68894.1"/>
    </source>
</evidence>
<evidence type="ECO:0000313" key="3">
    <source>
        <dbReference type="Proteomes" id="UP000094444"/>
    </source>
</evidence>